<accession>A0A6J5GV91</accession>
<dbReference type="EMBL" id="CADIKL010000049">
    <property type="protein sequence ID" value="CAB3806366.1"/>
    <property type="molecule type" value="Genomic_DNA"/>
</dbReference>
<dbReference type="RefSeq" id="WP_175197897.1">
    <property type="nucleotide sequence ID" value="NZ_CADIKL010000049.1"/>
</dbReference>
<sequence>MNHPESSDAQENTQRDDTTSATFMLPYRSLLLAPTVSLAGNPIDRHDVETAAILGYN</sequence>
<evidence type="ECO:0000313" key="3">
    <source>
        <dbReference type="Proteomes" id="UP000494119"/>
    </source>
</evidence>
<name>A0A6J5GV91_9BURK</name>
<gene>
    <name evidence="2" type="ORF">LMG28688_06345</name>
</gene>
<proteinExistence type="predicted"/>
<dbReference type="Proteomes" id="UP000494119">
    <property type="component" value="Unassembled WGS sequence"/>
</dbReference>
<evidence type="ECO:0000313" key="2">
    <source>
        <dbReference type="EMBL" id="CAB3806366.1"/>
    </source>
</evidence>
<reference evidence="2 3" key="1">
    <citation type="submission" date="2020-04" db="EMBL/GenBank/DDBJ databases">
        <authorList>
            <person name="De Canck E."/>
        </authorList>
    </citation>
    <scope>NUCLEOTIDE SEQUENCE [LARGE SCALE GENOMIC DNA]</scope>
    <source>
        <strain evidence="2 3">LMG 28688</strain>
    </source>
</reference>
<organism evidence="2 3">
    <name type="scientific">Paraburkholderia caffeinitolerans</name>
    <dbReference type="NCBI Taxonomy" id="1723730"/>
    <lineage>
        <taxon>Bacteria</taxon>
        <taxon>Pseudomonadati</taxon>
        <taxon>Pseudomonadota</taxon>
        <taxon>Betaproteobacteria</taxon>
        <taxon>Burkholderiales</taxon>
        <taxon>Burkholderiaceae</taxon>
        <taxon>Paraburkholderia</taxon>
    </lineage>
</organism>
<dbReference type="AlphaFoldDB" id="A0A6J5GV91"/>
<keyword evidence="3" id="KW-1185">Reference proteome</keyword>
<protein>
    <submittedName>
        <fullName evidence="2">Uncharacterized protein</fullName>
    </submittedName>
</protein>
<evidence type="ECO:0000256" key="1">
    <source>
        <dbReference type="SAM" id="MobiDB-lite"/>
    </source>
</evidence>
<feature type="region of interest" description="Disordered" evidence="1">
    <location>
        <begin position="1"/>
        <end position="21"/>
    </location>
</feature>